<reference evidence="2 3" key="1">
    <citation type="journal article" date="2020" name="Genomics">
        <title>Complete, high-quality genomes from long-read metagenomic sequencing of two wolf lichen thalli reveals enigmatic genome architecture.</title>
        <authorList>
            <person name="McKenzie S.K."/>
            <person name="Walston R.F."/>
            <person name="Allen J.L."/>
        </authorList>
    </citation>
    <scope>NUCLEOTIDE SEQUENCE [LARGE SCALE GENOMIC DNA]</scope>
    <source>
        <strain evidence="2">WasteWater1</strain>
    </source>
</reference>
<dbReference type="PANTHER" id="PTHR12905:SF18">
    <property type="entry name" value="ESTER HYDROLASE, PUTATIVE (AFU_ORTHOLOGUE AFUA_4G03130)-RELATED"/>
    <property type="match status" value="1"/>
</dbReference>
<keyword evidence="3" id="KW-1185">Reference proteome</keyword>
<organism evidence="2 3">
    <name type="scientific">Letharia lupina</name>
    <dbReference type="NCBI Taxonomy" id="560253"/>
    <lineage>
        <taxon>Eukaryota</taxon>
        <taxon>Fungi</taxon>
        <taxon>Dikarya</taxon>
        <taxon>Ascomycota</taxon>
        <taxon>Pezizomycotina</taxon>
        <taxon>Lecanoromycetes</taxon>
        <taxon>OSLEUM clade</taxon>
        <taxon>Lecanoromycetidae</taxon>
        <taxon>Lecanorales</taxon>
        <taxon>Lecanorineae</taxon>
        <taxon>Parmeliaceae</taxon>
        <taxon>Letharia</taxon>
    </lineage>
</organism>
<dbReference type="Proteomes" id="UP000593566">
    <property type="component" value="Unassembled WGS sequence"/>
</dbReference>
<dbReference type="InterPro" id="IPR029052">
    <property type="entry name" value="Metallo-depent_PP-like"/>
</dbReference>
<dbReference type="Pfam" id="PF00149">
    <property type="entry name" value="Metallophos"/>
    <property type="match status" value="1"/>
</dbReference>
<dbReference type="RefSeq" id="XP_037152936.1">
    <property type="nucleotide sequence ID" value="XM_037291501.1"/>
</dbReference>
<dbReference type="InterPro" id="IPR004843">
    <property type="entry name" value="Calcineurin-like_PHP"/>
</dbReference>
<accession>A0A8H6CIA3</accession>
<comment type="caution">
    <text evidence="2">The sequence shown here is derived from an EMBL/GenBank/DDBJ whole genome shotgun (WGS) entry which is preliminary data.</text>
</comment>
<feature type="domain" description="Calcineurin-like phosphoesterase" evidence="1">
    <location>
        <begin position="67"/>
        <end position="246"/>
    </location>
</feature>
<protein>
    <recommendedName>
        <fullName evidence="1">Calcineurin-like phosphoesterase domain-containing protein</fullName>
    </recommendedName>
</protein>
<dbReference type="AlphaFoldDB" id="A0A8H6CIA3"/>
<dbReference type="EMBL" id="JACCJB010000010">
    <property type="protein sequence ID" value="KAF6223719.1"/>
    <property type="molecule type" value="Genomic_DNA"/>
</dbReference>
<proteinExistence type="predicted"/>
<evidence type="ECO:0000313" key="3">
    <source>
        <dbReference type="Proteomes" id="UP000593566"/>
    </source>
</evidence>
<evidence type="ECO:0000259" key="1">
    <source>
        <dbReference type="Pfam" id="PF00149"/>
    </source>
</evidence>
<evidence type="ECO:0000313" key="2">
    <source>
        <dbReference type="EMBL" id="KAF6223719.1"/>
    </source>
</evidence>
<dbReference type="Gene3D" id="3.60.21.10">
    <property type="match status" value="1"/>
</dbReference>
<dbReference type="SUPFAM" id="SSF56300">
    <property type="entry name" value="Metallo-dependent phosphatases"/>
    <property type="match status" value="1"/>
</dbReference>
<dbReference type="GeneID" id="59328981"/>
<name>A0A8H6CIA3_9LECA</name>
<gene>
    <name evidence="2" type="ORF">HO133_000562</name>
</gene>
<sequence length="324" mass="36355">MSLRNGSDPREPESAPRIVKLPRHRLRSVASTLKSLHRLPCPPPLPTHLLTVVCISDTHCTHPPIPPGNLLLHAGDLSKWGTFSEIQAQLTWLSEQPHKYKVVIAGNHDLLLDPEFKEQHPERWREAAQAASDDKHIDYIDRPAAHLDWGNVIYLQDSSVTLLFHGDRSLRIYGSPLTPRYGLSAFQHPPSKDVWTDKVPPHTDIILTHGPPRGHLDGFKKSGCAFLTQEVVRVQPCLVVCGHIHVGYGTEERVYDQVGIAYEQISGQGAGWGTLLGMAWGVTWGYLIPRSWRRSERKTTFVNAAVVEGWENHRVKNEAVVLQV</sequence>
<dbReference type="InterPro" id="IPR051693">
    <property type="entry name" value="UPF0046_metallophosphoest"/>
</dbReference>
<dbReference type="CDD" id="cd07379">
    <property type="entry name" value="MPP_239FB"/>
    <property type="match status" value="1"/>
</dbReference>
<dbReference type="GO" id="GO:0016787">
    <property type="term" value="F:hydrolase activity"/>
    <property type="evidence" value="ECO:0007669"/>
    <property type="project" value="InterPro"/>
</dbReference>
<dbReference type="PANTHER" id="PTHR12905">
    <property type="entry name" value="METALLOPHOSPHOESTERASE"/>
    <property type="match status" value="1"/>
</dbReference>